<evidence type="ECO:0000256" key="1">
    <source>
        <dbReference type="SAM" id="SignalP"/>
    </source>
</evidence>
<sequence>MKENLKKIKLVILLYILLLNFGCSAQTHQKKEFYNYVEKIIAEKEFAFFEISLIKKCNNQYLFGLAKMNYNDNLSNRIKTYHYKGSLIIYDLGEEKDKQIINFFDSFFEKTNQDISNLKKGRQSTIDERILYFVDKKFIPDFNKAHIFMESDCSKSE</sequence>
<organism evidence="3 4">
    <name type="scientific">Chryseobacterium joostei</name>
    <dbReference type="NCBI Taxonomy" id="112234"/>
    <lineage>
        <taxon>Bacteria</taxon>
        <taxon>Pseudomonadati</taxon>
        <taxon>Bacteroidota</taxon>
        <taxon>Flavobacteriia</taxon>
        <taxon>Flavobacteriales</taxon>
        <taxon>Weeksellaceae</taxon>
        <taxon>Chryseobacterium group</taxon>
        <taxon>Chryseobacterium</taxon>
    </lineage>
</organism>
<name>A0A1N7IFX5_9FLAO</name>
<reference evidence="2 5" key="2">
    <citation type="submission" date="2018-11" db="EMBL/GenBank/DDBJ databases">
        <title>Proposal to divide the Flavobacteriaceae and reorganize its genera based on Amino Acid Identity values calculated from whole genome sequences.</title>
        <authorList>
            <person name="Nicholson A.C."/>
            <person name="Gulvik C.A."/>
            <person name="Whitney A.M."/>
            <person name="Humrighouse B.W."/>
            <person name="Bell M."/>
            <person name="Holmes B."/>
            <person name="Steigerwalt A.G."/>
            <person name="Villarma A."/>
            <person name="Sheth M."/>
            <person name="Batra D."/>
            <person name="Pryor J."/>
            <person name="Bernardet J.-F."/>
            <person name="Hugo C."/>
            <person name="Kampfer P."/>
            <person name="Newman J."/>
            <person name="McQuiston J.R."/>
        </authorList>
    </citation>
    <scope>NUCLEOTIDE SEQUENCE [LARGE SCALE GENOMIC DNA]</scope>
    <source>
        <strain evidence="2 5">DSM 16927</strain>
    </source>
</reference>
<dbReference type="RefSeq" id="WP_076354404.1">
    <property type="nucleotide sequence ID" value="NZ_CP033926.1"/>
</dbReference>
<feature type="chain" id="PRO_5044563429" description="Lipoprotein" evidence="1">
    <location>
        <begin position="26"/>
        <end position="157"/>
    </location>
</feature>
<protein>
    <recommendedName>
        <fullName evidence="6">Lipoprotein</fullName>
    </recommendedName>
</protein>
<feature type="signal peptide" evidence="1">
    <location>
        <begin position="1"/>
        <end position="25"/>
    </location>
</feature>
<gene>
    <name evidence="2" type="ORF">EG359_10450</name>
    <name evidence="3" type="ORF">SAMN05421768_1058</name>
</gene>
<dbReference type="AlphaFoldDB" id="A0A1N7IFX5"/>
<accession>A0A1N7IFX5</accession>
<dbReference type="Proteomes" id="UP000279541">
    <property type="component" value="Chromosome"/>
</dbReference>
<dbReference type="KEGG" id="cjt:EG359_10450"/>
<keyword evidence="5" id="KW-1185">Reference proteome</keyword>
<dbReference type="EMBL" id="CP033926">
    <property type="protein sequence ID" value="AZB00017.1"/>
    <property type="molecule type" value="Genomic_DNA"/>
</dbReference>
<evidence type="ECO:0008006" key="6">
    <source>
        <dbReference type="Google" id="ProtNLM"/>
    </source>
</evidence>
<proteinExistence type="predicted"/>
<dbReference type="Proteomes" id="UP000186106">
    <property type="component" value="Unassembled WGS sequence"/>
</dbReference>
<evidence type="ECO:0000313" key="3">
    <source>
        <dbReference type="EMBL" id="SIS35993.1"/>
    </source>
</evidence>
<dbReference type="OrthoDB" id="1270971at2"/>
<reference evidence="3 4" key="1">
    <citation type="submission" date="2017-01" db="EMBL/GenBank/DDBJ databases">
        <authorList>
            <person name="Mah S.A."/>
            <person name="Swanson W.J."/>
            <person name="Moy G.W."/>
            <person name="Vacquier V.D."/>
        </authorList>
    </citation>
    <scope>NUCLEOTIDE SEQUENCE [LARGE SCALE GENOMIC DNA]</scope>
    <source>
        <strain evidence="3 4">DSM 16927</strain>
    </source>
</reference>
<evidence type="ECO:0000313" key="4">
    <source>
        <dbReference type="Proteomes" id="UP000186106"/>
    </source>
</evidence>
<keyword evidence="1" id="KW-0732">Signal</keyword>
<dbReference type="EMBL" id="FTNZ01000005">
    <property type="protein sequence ID" value="SIS35993.1"/>
    <property type="molecule type" value="Genomic_DNA"/>
</dbReference>
<evidence type="ECO:0000313" key="5">
    <source>
        <dbReference type="Proteomes" id="UP000279541"/>
    </source>
</evidence>
<dbReference type="STRING" id="112234.SAMN05421768_1058"/>
<evidence type="ECO:0000313" key="2">
    <source>
        <dbReference type="EMBL" id="AZB00017.1"/>
    </source>
</evidence>